<feature type="transmembrane region" description="Helical" evidence="1">
    <location>
        <begin position="69"/>
        <end position="93"/>
    </location>
</feature>
<evidence type="ECO:0000313" key="4">
    <source>
        <dbReference type="Proteomes" id="UP000199656"/>
    </source>
</evidence>
<dbReference type="Pfam" id="PF07853">
    <property type="entry name" value="DUF1648"/>
    <property type="match status" value="1"/>
</dbReference>
<name>A0A1H4FFM9_9BACT</name>
<dbReference type="InterPro" id="IPR012867">
    <property type="entry name" value="DUF1648"/>
</dbReference>
<dbReference type="OrthoDB" id="9808690at2"/>
<keyword evidence="1" id="KW-1133">Transmembrane helix</keyword>
<feature type="transmembrane region" description="Helical" evidence="1">
    <location>
        <begin position="23"/>
        <end position="48"/>
    </location>
</feature>
<dbReference type="AlphaFoldDB" id="A0A1H4FFM9"/>
<reference evidence="4" key="1">
    <citation type="submission" date="2016-10" db="EMBL/GenBank/DDBJ databases">
        <authorList>
            <person name="Varghese N."/>
            <person name="Submissions S."/>
        </authorList>
    </citation>
    <scope>NUCLEOTIDE SEQUENCE [LARGE SCALE GENOMIC DNA]</scope>
    <source>
        <strain evidence="4">DSM 23920</strain>
    </source>
</reference>
<dbReference type="Proteomes" id="UP000199656">
    <property type="component" value="Unassembled WGS sequence"/>
</dbReference>
<gene>
    <name evidence="3" type="ORF">SAMN05660909_04389</name>
</gene>
<feature type="domain" description="DUF1648" evidence="2">
    <location>
        <begin position="32"/>
        <end position="71"/>
    </location>
</feature>
<feature type="transmembrane region" description="Helical" evidence="1">
    <location>
        <begin position="113"/>
        <end position="137"/>
    </location>
</feature>
<keyword evidence="1" id="KW-0472">Membrane</keyword>
<organism evidence="3 4">
    <name type="scientific">Chitinophaga terrae</name>
    <name type="common">ex Kim and Jung 2007</name>
    <dbReference type="NCBI Taxonomy" id="408074"/>
    <lineage>
        <taxon>Bacteria</taxon>
        <taxon>Pseudomonadati</taxon>
        <taxon>Bacteroidota</taxon>
        <taxon>Chitinophagia</taxon>
        <taxon>Chitinophagales</taxon>
        <taxon>Chitinophagaceae</taxon>
        <taxon>Chitinophaga</taxon>
    </lineage>
</organism>
<accession>A0A1H4FFM9</accession>
<evidence type="ECO:0000313" key="3">
    <source>
        <dbReference type="EMBL" id="SEA96134.1"/>
    </source>
</evidence>
<keyword evidence="1" id="KW-0812">Transmembrane</keyword>
<dbReference type="RefSeq" id="WP_089764216.1">
    <property type="nucleotide sequence ID" value="NZ_BKAT01000043.1"/>
</dbReference>
<sequence length="139" mass="15495">MYSVYKAPIKKFFSPTGQWQDTFITVLSLVCLIAQMLITGLFASRLPAEIPVHFNWQLRPDRYGDNSNLATLVYVAAGIFVLLSVLMQAGFIMKNFKDLDNFGKVDGNLGITTLRTFILLRFAVALIFLGLTVLTIVTA</sequence>
<protein>
    <recommendedName>
        <fullName evidence="2">DUF1648 domain-containing protein</fullName>
    </recommendedName>
</protein>
<proteinExistence type="predicted"/>
<keyword evidence="4" id="KW-1185">Reference proteome</keyword>
<evidence type="ECO:0000256" key="1">
    <source>
        <dbReference type="SAM" id="Phobius"/>
    </source>
</evidence>
<dbReference type="EMBL" id="FNRL01000024">
    <property type="protein sequence ID" value="SEA96134.1"/>
    <property type="molecule type" value="Genomic_DNA"/>
</dbReference>
<evidence type="ECO:0000259" key="2">
    <source>
        <dbReference type="Pfam" id="PF07853"/>
    </source>
</evidence>